<reference evidence="7 8" key="1">
    <citation type="submission" date="2015-03" db="EMBL/GenBank/DDBJ databases">
        <authorList>
            <person name="Murphy D."/>
        </authorList>
    </citation>
    <scope>NUCLEOTIDE SEQUENCE [LARGE SCALE GENOMIC DNA]</scope>
    <source>
        <strain evidence="7 8">FCF326</strain>
    </source>
</reference>
<dbReference type="RefSeq" id="WP_050118176.1">
    <property type="nucleotide sequence ID" value="NZ_CAWMAB010000001.1"/>
</dbReference>
<feature type="domain" description="JAB1/MPN/MOV34 metalloenzyme" evidence="6">
    <location>
        <begin position="1"/>
        <end position="138"/>
    </location>
</feature>
<proteinExistence type="predicted"/>
<dbReference type="Pfam" id="PF14464">
    <property type="entry name" value="Prok-JAB"/>
    <property type="match status" value="1"/>
</dbReference>
<keyword evidence="3" id="KW-0378">Hydrolase</keyword>
<evidence type="ECO:0000313" key="8">
    <source>
        <dbReference type="Proteomes" id="UP000045824"/>
    </source>
</evidence>
<evidence type="ECO:0000256" key="3">
    <source>
        <dbReference type="ARBA" id="ARBA00022801"/>
    </source>
</evidence>
<dbReference type="InterPro" id="IPR000555">
    <property type="entry name" value="JAMM/MPN+_dom"/>
</dbReference>
<name>A0A0T9KJ45_YERKR</name>
<evidence type="ECO:0000256" key="4">
    <source>
        <dbReference type="ARBA" id="ARBA00022833"/>
    </source>
</evidence>
<evidence type="ECO:0000259" key="6">
    <source>
        <dbReference type="SMART" id="SM00232"/>
    </source>
</evidence>
<keyword evidence="5" id="KW-0482">Metalloprotease</keyword>
<dbReference type="GO" id="GO:0008270">
    <property type="term" value="F:zinc ion binding"/>
    <property type="evidence" value="ECO:0007669"/>
    <property type="project" value="TreeGrafter"/>
</dbReference>
<evidence type="ECO:0000313" key="7">
    <source>
        <dbReference type="EMBL" id="CNE05210.1"/>
    </source>
</evidence>
<dbReference type="SMART" id="SM00232">
    <property type="entry name" value="JAB_MPN"/>
    <property type="match status" value="1"/>
</dbReference>
<dbReference type="Proteomes" id="UP000045824">
    <property type="component" value="Unassembled WGS sequence"/>
</dbReference>
<dbReference type="GO" id="GO:0006508">
    <property type="term" value="P:proteolysis"/>
    <property type="evidence" value="ECO:0007669"/>
    <property type="project" value="UniProtKB-KW"/>
</dbReference>
<gene>
    <name evidence="7" type="ORF">ERS008491_00292</name>
</gene>
<dbReference type="InterPro" id="IPR051929">
    <property type="entry name" value="VirAsm_ModProt"/>
</dbReference>
<keyword evidence="1" id="KW-0645">Protease</keyword>
<sequence length="141" mass="15920">MIRLAVGTEKQIRIEGENSYPNECCGALLGLFDKEGNALVEAILPIINAREDEEQYHRFVITADDYLRAERTARVKGIEVVGFYHSHPDHPAIPSEYDREHALPFYAYIIVAVAQGGTGDLTSWRLDPNSRQFEQESVITN</sequence>
<dbReference type="EMBL" id="CPYI01000001">
    <property type="protein sequence ID" value="CNE05210.1"/>
    <property type="molecule type" value="Genomic_DNA"/>
</dbReference>
<dbReference type="InterPro" id="IPR028090">
    <property type="entry name" value="JAB_dom_prok"/>
</dbReference>
<dbReference type="PANTHER" id="PTHR34858">
    <property type="entry name" value="CYSO-CYSTEINE PEPTIDASE"/>
    <property type="match status" value="1"/>
</dbReference>
<dbReference type="CDD" id="cd08070">
    <property type="entry name" value="MPN_like"/>
    <property type="match status" value="1"/>
</dbReference>
<protein>
    <submittedName>
        <fullName evidence="7">Mov34/MPN/PAD-1 family</fullName>
    </submittedName>
</protein>
<keyword evidence="2" id="KW-0479">Metal-binding</keyword>
<dbReference type="SUPFAM" id="SSF102712">
    <property type="entry name" value="JAB1/MPN domain"/>
    <property type="match status" value="1"/>
</dbReference>
<evidence type="ECO:0000256" key="1">
    <source>
        <dbReference type="ARBA" id="ARBA00022670"/>
    </source>
</evidence>
<accession>A0A0T9KJ45</accession>
<dbReference type="PANTHER" id="PTHR34858:SF1">
    <property type="entry name" value="CYSO-CYSTEINE PEPTIDASE"/>
    <property type="match status" value="1"/>
</dbReference>
<organism evidence="7 8">
    <name type="scientific">Yersinia kristensenii</name>
    <dbReference type="NCBI Taxonomy" id="28152"/>
    <lineage>
        <taxon>Bacteria</taxon>
        <taxon>Pseudomonadati</taxon>
        <taxon>Pseudomonadota</taxon>
        <taxon>Gammaproteobacteria</taxon>
        <taxon>Enterobacterales</taxon>
        <taxon>Yersiniaceae</taxon>
        <taxon>Yersinia</taxon>
    </lineage>
</organism>
<dbReference type="GO" id="GO:0008235">
    <property type="term" value="F:metalloexopeptidase activity"/>
    <property type="evidence" value="ECO:0007669"/>
    <property type="project" value="TreeGrafter"/>
</dbReference>
<dbReference type="FunFam" id="3.40.140.10:FF:000085">
    <property type="entry name" value="Mov34/MPN/PAD-1 family protein"/>
    <property type="match status" value="1"/>
</dbReference>
<evidence type="ECO:0000256" key="2">
    <source>
        <dbReference type="ARBA" id="ARBA00022723"/>
    </source>
</evidence>
<keyword evidence="4" id="KW-0862">Zinc</keyword>
<dbReference type="AlphaFoldDB" id="A0A0T9KJ45"/>
<dbReference type="Gene3D" id="3.40.140.10">
    <property type="entry name" value="Cytidine Deaminase, domain 2"/>
    <property type="match status" value="1"/>
</dbReference>
<evidence type="ECO:0000256" key="5">
    <source>
        <dbReference type="ARBA" id="ARBA00023049"/>
    </source>
</evidence>